<sequence length="226" mass="24541">MIKLMKNFAGVAFILAMIGLASCDKSSLDVTSEDYFTLGAMDSLHRDGGCGRGSCFEFVYPISIKFADGTTAEVTSNENMRETIRTWKENNPSATERPTLVFPLEVLAKDGTVSSVASEEEFKTLLATCPPKRGKGHGRGHKPGDRGQNCFTLAFPVNVQLPDSTVVAAADRDALHTILHTWKKNNPTSRVRPTLVFPIKVTLTDGTEKTVASKEELTALKDSCGN</sequence>
<dbReference type="RefSeq" id="WP_013765152.1">
    <property type="nucleotide sequence ID" value="NC_015510.1"/>
</dbReference>
<accession>F4L1X1</accession>
<dbReference type="EMBL" id="CP002691">
    <property type="protein sequence ID" value="AEE50604.1"/>
    <property type="molecule type" value="Genomic_DNA"/>
</dbReference>
<evidence type="ECO:0008006" key="4">
    <source>
        <dbReference type="Google" id="ProtNLM"/>
    </source>
</evidence>
<dbReference type="AlphaFoldDB" id="F4L1X1"/>
<dbReference type="OrthoDB" id="1199198at2"/>
<feature type="signal peptide" evidence="1">
    <location>
        <begin position="1"/>
        <end position="21"/>
    </location>
</feature>
<evidence type="ECO:0000256" key="1">
    <source>
        <dbReference type="SAM" id="SignalP"/>
    </source>
</evidence>
<keyword evidence="1" id="KW-0732">Signal</keyword>
<dbReference type="eggNOG" id="ENOG5032WKA">
    <property type="taxonomic scope" value="Bacteria"/>
</dbReference>
<dbReference type="KEGG" id="hhy:Halhy_2736"/>
<gene>
    <name evidence="2" type="ordered locus">Halhy_2736</name>
</gene>
<evidence type="ECO:0000313" key="3">
    <source>
        <dbReference type="Proteomes" id="UP000008461"/>
    </source>
</evidence>
<reference evidence="2 3" key="1">
    <citation type="journal article" date="2011" name="Stand. Genomic Sci.">
        <title>Complete genome sequence of Haliscomenobacter hydrossis type strain (O).</title>
        <authorList>
            <consortium name="US DOE Joint Genome Institute (JGI-PGF)"/>
            <person name="Daligault H."/>
            <person name="Lapidus A."/>
            <person name="Zeytun A."/>
            <person name="Nolan M."/>
            <person name="Lucas S."/>
            <person name="Del Rio T.G."/>
            <person name="Tice H."/>
            <person name="Cheng J.F."/>
            <person name="Tapia R."/>
            <person name="Han C."/>
            <person name="Goodwin L."/>
            <person name="Pitluck S."/>
            <person name="Liolios K."/>
            <person name="Pagani I."/>
            <person name="Ivanova N."/>
            <person name="Huntemann M."/>
            <person name="Mavromatis K."/>
            <person name="Mikhailova N."/>
            <person name="Pati A."/>
            <person name="Chen A."/>
            <person name="Palaniappan K."/>
            <person name="Land M."/>
            <person name="Hauser L."/>
            <person name="Brambilla E.M."/>
            <person name="Rohde M."/>
            <person name="Verbarg S."/>
            <person name="Goker M."/>
            <person name="Bristow J."/>
            <person name="Eisen J.A."/>
            <person name="Markowitz V."/>
            <person name="Hugenholtz P."/>
            <person name="Kyrpides N.C."/>
            <person name="Klenk H.P."/>
            <person name="Woyke T."/>
        </authorList>
    </citation>
    <scope>NUCLEOTIDE SEQUENCE [LARGE SCALE GENOMIC DNA]</scope>
    <source>
        <strain evidence="3">ATCC 27775 / DSM 1100 / LMG 10767 / O</strain>
    </source>
</reference>
<protein>
    <recommendedName>
        <fullName evidence="4">Lipoprotein</fullName>
    </recommendedName>
</protein>
<keyword evidence="3" id="KW-1185">Reference proteome</keyword>
<reference key="2">
    <citation type="submission" date="2011-04" db="EMBL/GenBank/DDBJ databases">
        <title>Complete sequence of chromosome of Haliscomenobacter hydrossis DSM 1100.</title>
        <authorList>
            <consortium name="US DOE Joint Genome Institute (JGI-PGF)"/>
            <person name="Lucas S."/>
            <person name="Han J."/>
            <person name="Lapidus A."/>
            <person name="Bruce D."/>
            <person name="Goodwin L."/>
            <person name="Pitluck S."/>
            <person name="Peters L."/>
            <person name="Kyrpides N."/>
            <person name="Mavromatis K."/>
            <person name="Ivanova N."/>
            <person name="Ovchinnikova G."/>
            <person name="Pagani I."/>
            <person name="Daligault H."/>
            <person name="Detter J.C."/>
            <person name="Han C."/>
            <person name="Land M."/>
            <person name="Hauser L."/>
            <person name="Markowitz V."/>
            <person name="Cheng J.-F."/>
            <person name="Hugenholtz P."/>
            <person name="Woyke T."/>
            <person name="Wu D."/>
            <person name="Verbarg S."/>
            <person name="Frueling A."/>
            <person name="Brambilla E."/>
            <person name="Klenk H.-P."/>
            <person name="Eisen J.A."/>
        </authorList>
    </citation>
    <scope>NUCLEOTIDE SEQUENCE</scope>
    <source>
        <strain>DSM 1100</strain>
    </source>
</reference>
<dbReference type="HOGENOM" id="CLU_1223318_0_0_10"/>
<proteinExistence type="predicted"/>
<evidence type="ECO:0000313" key="2">
    <source>
        <dbReference type="EMBL" id="AEE50604.1"/>
    </source>
</evidence>
<name>F4L1X1_HALH1</name>
<feature type="chain" id="PRO_5003317422" description="Lipoprotein" evidence="1">
    <location>
        <begin position="22"/>
        <end position="226"/>
    </location>
</feature>
<dbReference type="PROSITE" id="PS51257">
    <property type="entry name" value="PROKAR_LIPOPROTEIN"/>
    <property type="match status" value="1"/>
</dbReference>
<dbReference type="Proteomes" id="UP000008461">
    <property type="component" value="Chromosome"/>
</dbReference>
<organism evidence="2 3">
    <name type="scientific">Haliscomenobacter hydrossis (strain ATCC 27775 / DSM 1100 / LMG 10767 / O)</name>
    <dbReference type="NCBI Taxonomy" id="760192"/>
    <lineage>
        <taxon>Bacteria</taxon>
        <taxon>Pseudomonadati</taxon>
        <taxon>Bacteroidota</taxon>
        <taxon>Saprospiria</taxon>
        <taxon>Saprospirales</taxon>
        <taxon>Haliscomenobacteraceae</taxon>
        <taxon>Haliscomenobacter</taxon>
    </lineage>
</organism>